<name>A0A219B6Z2_9SPHN</name>
<dbReference type="AlphaFoldDB" id="A0A219B6Z2"/>
<evidence type="ECO:0000256" key="1">
    <source>
        <dbReference type="SAM" id="MobiDB-lite"/>
    </source>
</evidence>
<evidence type="ECO:0008006" key="4">
    <source>
        <dbReference type="Google" id="ProtNLM"/>
    </source>
</evidence>
<sequence>MPEARDDWADISASSGSYTERRADPDHPLDFFRARSDRGNYILLLKVDDMPEVDNLPALSGLDFRHVRHEDRADELVLELRDAEQFSIFRALVSDVMNATADMPVGQNSSGALRVVHRIHRWQRLLKHRREKILSRQAIIGLFGELHFMRHRIWPRIGAAAAISCWRGPYGDEQDFAIHGWIIETKAQLSTADQVLRISSEAQLDTDSGPIVLCHQSFASSPSASGDDISLNGMVDRLRSDLASEAPSSLDLFEAGLVNAEYDHRPEYDQECWKPVTLSIFEIEDGFPRLVPSSMASGIRRVSYQIVPAACADFRREPGWLDREVLGA</sequence>
<comment type="caution">
    <text evidence="2">The sequence shown here is derived from an EMBL/GenBank/DDBJ whole genome shotgun (WGS) entry which is preliminary data.</text>
</comment>
<dbReference type="InterPro" id="IPR025534">
    <property type="entry name" value="DUF4420"/>
</dbReference>
<dbReference type="RefSeq" id="WP_088712644.1">
    <property type="nucleotide sequence ID" value="NZ_NFZT01000001.1"/>
</dbReference>
<keyword evidence="3" id="KW-1185">Reference proteome</keyword>
<organism evidence="2 3">
    <name type="scientific">Pacificimonas flava</name>
    <dbReference type="NCBI Taxonomy" id="1234595"/>
    <lineage>
        <taxon>Bacteria</taxon>
        <taxon>Pseudomonadati</taxon>
        <taxon>Pseudomonadota</taxon>
        <taxon>Alphaproteobacteria</taxon>
        <taxon>Sphingomonadales</taxon>
        <taxon>Sphingosinicellaceae</taxon>
        <taxon>Pacificimonas</taxon>
    </lineage>
</organism>
<dbReference type="EMBL" id="NFZT01000001">
    <property type="protein sequence ID" value="OWV33944.1"/>
    <property type="molecule type" value="Genomic_DNA"/>
</dbReference>
<proteinExistence type="predicted"/>
<reference evidence="3" key="1">
    <citation type="submission" date="2017-05" db="EMBL/GenBank/DDBJ databases">
        <authorList>
            <person name="Lin X."/>
        </authorList>
    </citation>
    <scope>NUCLEOTIDE SEQUENCE [LARGE SCALE GENOMIC DNA]</scope>
    <source>
        <strain evidence="3">JLT2012</strain>
    </source>
</reference>
<accession>A0A219B6Z2</accession>
<gene>
    <name evidence="2" type="ORF">B5C34_11050</name>
</gene>
<dbReference type="Proteomes" id="UP000198462">
    <property type="component" value="Unassembled WGS sequence"/>
</dbReference>
<dbReference type="OrthoDB" id="7375322at2"/>
<protein>
    <recommendedName>
        <fullName evidence="4">PD-(D/E)XK motif protein</fullName>
    </recommendedName>
</protein>
<evidence type="ECO:0000313" key="3">
    <source>
        <dbReference type="Proteomes" id="UP000198462"/>
    </source>
</evidence>
<evidence type="ECO:0000313" key="2">
    <source>
        <dbReference type="EMBL" id="OWV33944.1"/>
    </source>
</evidence>
<dbReference type="Pfam" id="PF14390">
    <property type="entry name" value="DUF4420"/>
    <property type="match status" value="1"/>
</dbReference>
<feature type="region of interest" description="Disordered" evidence="1">
    <location>
        <begin position="1"/>
        <end position="22"/>
    </location>
</feature>